<protein>
    <submittedName>
        <fullName evidence="2">DUF4157 domain-containing protein</fullName>
    </submittedName>
</protein>
<dbReference type="InterPro" id="IPR025295">
    <property type="entry name" value="eCIS_core_dom"/>
</dbReference>
<dbReference type="AlphaFoldDB" id="A0A7V7PRR5"/>
<name>A0A7V7PRR5_9HYPH</name>
<keyword evidence="3" id="KW-1185">Reference proteome</keyword>
<organism evidence="2 3">
    <name type="scientific">Plantimonas leprariae</name>
    <dbReference type="NCBI Taxonomy" id="2615207"/>
    <lineage>
        <taxon>Bacteria</taxon>
        <taxon>Pseudomonadati</taxon>
        <taxon>Pseudomonadota</taxon>
        <taxon>Alphaproteobacteria</taxon>
        <taxon>Hyphomicrobiales</taxon>
        <taxon>Aurantimonadaceae</taxon>
        <taxon>Plantimonas</taxon>
    </lineage>
</organism>
<gene>
    <name evidence="2" type="ORF">F6X38_05320</name>
</gene>
<dbReference type="Proteomes" id="UP000432089">
    <property type="component" value="Unassembled WGS sequence"/>
</dbReference>
<comment type="caution">
    <text evidence="2">The sequence shown here is derived from an EMBL/GenBank/DDBJ whole genome shotgun (WGS) entry which is preliminary data.</text>
</comment>
<dbReference type="EMBL" id="VZDO01000003">
    <property type="protein sequence ID" value="KAB0681513.1"/>
    <property type="molecule type" value="Genomic_DNA"/>
</dbReference>
<dbReference type="Pfam" id="PF13699">
    <property type="entry name" value="eCIS_core"/>
    <property type="match status" value="1"/>
</dbReference>
<accession>A0A7V7PRR5</accession>
<reference evidence="2 3" key="1">
    <citation type="submission" date="2019-09" db="EMBL/GenBank/DDBJ databases">
        <title>YIM 132180 draft genome.</title>
        <authorList>
            <person name="Zhang K."/>
        </authorList>
    </citation>
    <scope>NUCLEOTIDE SEQUENCE [LARGE SCALE GENOMIC DNA]</scope>
    <source>
        <strain evidence="2 3">YIM 132180</strain>
    </source>
</reference>
<sequence length="136" mass="14833">MPEIIRPYGQHVRCMAYSAVPGNINIPSVALKHLGKANAITLIDVIVFSAIPDVGNPEGKNLWAHELWHTKQYADLGLQGFASRYVAEETGFHPSGNPVNQLETEAVVFSCKTSFIDNPGYWESCTAALAYAGEAR</sequence>
<evidence type="ECO:0000313" key="2">
    <source>
        <dbReference type="EMBL" id="KAB0681513.1"/>
    </source>
</evidence>
<feature type="domain" description="eCIS core" evidence="1">
    <location>
        <begin position="35"/>
        <end position="74"/>
    </location>
</feature>
<evidence type="ECO:0000259" key="1">
    <source>
        <dbReference type="Pfam" id="PF13699"/>
    </source>
</evidence>
<evidence type="ECO:0000313" key="3">
    <source>
        <dbReference type="Proteomes" id="UP000432089"/>
    </source>
</evidence>
<proteinExistence type="predicted"/>